<evidence type="ECO:0008006" key="9">
    <source>
        <dbReference type="Google" id="ProtNLM"/>
    </source>
</evidence>
<evidence type="ECO:0000256" key="6">
    <source>
        <dbReference type="SAM" id="SignalP"/>
    </source>
</evidence>
<evidence type="ECO:0000313" key="8">
    <source>
        <dbReference type="Proteomes" id="UP000756346"/>
    </source>
</evidence>
<keyword evidence="6" id="KW-0732">Signal</keyword>
<sequence>KRGLILHCMLLLVLGLEQYASYSKVFLEHLASALKVPKTVLVDDEIRIAAGLSEIVESIPAEELNQKRLEECTKPTRKSRAGNLDRLAAGPTAASSTLAPCLAKQGIGSMFLGRARIPPSTAAALLGNVNESTVAVGTIFGLYGGRLGGKAIDSYARDVQDFGLLSLRGDTYSELLDPKDVPAQHRRLRMCIAVSGWITGATSPFGNSWKAIGDRNESYTLQWEMDAVAKMGLALETVMKSRAWSLARKDAISKDVFTCLRASLWPASLIKISKVIENPWIVGIVRAEKAGQVLAETLLNRVQGERGVSLVGFSLGARVIYSCLMSLAEKRAFGLVHDVVLMGSPIPTEIRVWAAIRSVVTGRVINAYSKEDFILGFLSRGTNWQYGVAGLQSIQGVANVENIDLGGLASNHFRYQCLTSHILQKSGWDDMKPEQIASDKR</sequence>
<proteinExistence type="inferred from homology"/>
<feature type="non-terminal residue" evidence="7">
    <location>
        <position position="441"/>
    </location>
</feature>
<dbReference type="PANTHER" id="PTHR17920">
    <property type="entry name" value="TRANSMEMBRANE AND COILED-COIL DOMAIN-CONTAINING PROTEIN 4 TMCO4"/>
    <property type="match status" value="1"/>
</dbReference>
<dbReference type="InterPro" id="IPR029058">
    <property type="entry name" value="AB_hydrolase_fold"/>
</dbReference>
<dbReference type="Pfam" id="PF05277">
    <property type="entry name" value="DUF726"/>
    <property type="match status" value="1"/>
</dbReference>
<dbReference type="RefSeq" id="XP_046018799.1">
    <property type="nucleotide sequence ID" value="XM_046148943.1"/>
</dbReference>
<accession>A0A9P8YHZ5</accession>
<feature type="chain" id="PRO_5040162587" description="DUF726-domain-containing protein" evidence="6">
    <location>
        <begin position="16"/>
        <end position="441"/>
    </location>
</feature>
<dbReference type="EMBL" id="JAGTJQ010000001">
    <property type="protein sequence ID" value="KAH7040744.1"/>
    <property type="molecule type" value="Genomic_DNA"/>
</dbReference>
<keyword evidence="8" id="KW-1185">Reference proteome</keyword>
<comment type="caution">
    <text evidence="7">The sequence shown here is derived from an EMBL/GenBank/DDBJ whole genome shotgun (WGS) entry which is preliminary data.</text>
</comment>
<keyword evidence="3" id="KW-0812">Transmembrane</keyword>
<reference evidence="7" key="1">
    <citation type="journal article" date="2021" name="Nat. Commun.">
        <title>Genetic determinants of endophytism in the Arabidopsis root mycobiome.</title>
        <authorList>
            <person name="Mesny F."/>
            <person name="Miyauchi S."/>
            <person name="Thiergart T."/>
            <person name="Pickel B."/>
            <person name="Atanasova L."/>
            <person name="Karlsson M."/>
            <person name="Huettel B."/>
            <person name="Barry K.W."/>
            <person name="Haridas S."/>
            <person name="Chen C."/>
            <person name="Bauer D."/>
            <person name="Andreopoulos W."/>
            <person name="Pangilinan J."/>
            <person name="LaButti K."/>
            <person name="Riley R."/>
            <person name="Lipzen A."/>
            <person name="Clum A."/>
            <person name="Drula E."/>
            <person name="Henrissat B."/>
            <person name="Kohler A."/>
            <person name="Grigoriev I.V."/>
            <person name="Martin F.M."/>
            <person name="Hacquard S."/>
        </authorList>
    </citation>
    <scope>NUCLEOTIDE SEQUENCE</scope>
    <source>
        <strain evidence="7">MPI-CAGE-CH-0230</strain>
    </source>
</reference>
<comment type="similarity">
    <text evidence="2">Belongs to the TMCO4 family.</text>
</comment>
<keyword evidence="5" id="KW-0472">Membrane</keyword>
<dbReference type="SUPFAM" id="SSF53474">
    <property type="entry name" value="alpha/beta-Hydrolases"/>
    <property type="match status" value="1"/>
</dbReference>
<gene>
    <name evidence="7" type="ORF">B0I36DRAFT_213239</name>
</gene>
<organism evidence="7 8">
    <name type="scientific">Microdochium trichocladiopsis</name>
    <dbReference type="NCBI Taxonomy" id="1682393"/>
    <lineage>
        <taxon>Eukaryota</taxon>
        <taxon>Fungi</taxon>
        <taxon>Dikarya</taxon>
        <taxon>Ascomycota</taxon>
        <taxon>Pezizomycotina</taxon>
        <taxon>Sordariomycetes</taxon>
        <taxon>Xylariomycetidae</taxon>
        <taxon>Xylariales</taxon>
        <taxon>Microdochiaceae</taxon>
        <taxon>Microdochium</taxon>
    </lineage>
</organism>
<evidence type="ECO:0000256" key="3">
    <source>
        <dbReference type="ARBA" id="ARBA00022692"/>
    </source>
</evidence>
<comment type="subcellular location">
    <subcellularLocation>
        <location evidence="1">Membrane</location>
        <topology evidence="1">Multi-pass membrane protein</topology>
    </subcellularLocation>
</comment>
<evidence type="ECO:0000256" key="5">
    <source>
        <dbReference type="ARBA" id="ARBA00023136"/>
    </source>
</evidence>
<dbReference type="GeneID" id="70178489"/>
<evidence type="ECO:0000256" key="1">
    <source>
        <dbReference type="ARBA" id="ARBA00004141"/>
    </source>
</evidence>
<feature type="signal peptide" evidence="6">
    <location>
        <begin position="1"/>
        <end position="15"/>
    </location>
</feature>
<feature type="non-terminal residue" evidence="7">
    <location>
        <position position="1"/>
    </location>
</feature>
<dbReference type="PANTHER" id="PTHR17920:SF22">
    <property type="entry name" value="DUF726 DOMAIN PROTEIN (AFU_ORTHOLOGUE AFUA_2G12860)"/>
    <property type="match status" value="1"/>
</dbReference>
<dbReference type="AlphaFoldDB" id="A0A9P8YHZ5"/>
<name>A0A9P8YHZ5_9PEZI</name>
<evidence type="ECO:0000256" key="4">
    <source>
        <dbReference type="ARBA" id="ARBA00022989"/>
    </source>
</evidence>
<evidence type="ECO:0000256" key="2">
    <source>
        <dbReference type="ARBA" id="ARBA00009824"/>
    </source>
</evidence>
<keyword evidence="4" id="KW-1133">Transmembrane helix</keyword>
<dbReference type="OrthoDB" id="277931at2759"/>
<dbReference type="InterPro" id="IPR007941">
    <property type="entry name" value="DUF726"/>
</dbReference>
<dbReference type="Proteomes" id="UP000756346">
    <property type="component" value="Unassembled WGS sequence"/>
</dbReference>
<evidence type="ECO:0000313" key="7">
    <source>
        <dbReference type="EMBL" id="KAH7040744.1"/>
    </source>
</evidence>
<dbReference type="GO" id="GO:0016020">
    <property type="term" value="C:membrane"/>
    <property type="evidence" value="ECO:0007669"/>
    <property type="project" value="UniProtKB-SubCell"/>
</dbReference>
<protein>
    <recommendedName>
        <fullName evidence="9">DUF726-domain-containing protein</fullName>
    </recommendedName>
</protein>